<keyword evidence="3" id="KW-1185">Reference proteome</keyword>
<evidence type="ECO:0000313" key="2">
    <source>
        <dbReference type="EMBL" id="MEA5139398.1"/>
    </source>
</evidence>
<dbReference type="InterPro" id="IPR007159">
    <property type="entry name" value="SpoVT-AbrB_dom"/>
</dbReference>
<comment type="caution">
    <text evidence="2">The sequence shown here is derived from an EMBL/GenBank/DDBJ whole genome shotgun (WGS) entry which is preliminary data.</text>
</comment>
<dbReference type="Proteomes" id="UP001302949">
    <property type="component" value="Unassembled WGS sequence"/>
</dbReference>
<reference evidence="2 3" key="1">
    <citation type="submission" date="2023-12" db="EMBL/GenBank/DDBJ databases">
        <title>Novel species of the genus Arcicella isolated from rivers.</title>
        <authorList>
            <person name="Lu H."/>
        </authorList>
    </citation>
    <scope>NUCLEOTIDE SEQUENCE [LARGE SCALE GENOMIC DNA]</scope>
    <source>
        <strain evidence="2 3">KCTC 23307</strain>
    </source>
</reference>
<protein>
    <submittedName>
        <fullName evidence="2">AbrB/MazE/SpoVT family DNA-binding domain-containing protein</fullName>
    </submittedName>
</protein>
<name>A0ABU5Q982_9BACT</name>
<gene>
    <name evidence="2" type="ORF">VB248_09640</name>
</gene>
<organism evidence="2 3">
    <name type="scientific">Arcicella rigui</name>
    <dbReference type="NCBI Taxonomy" id="797020"/>
    <lineage>
        <taxon>Bacteria</taxon>
        <taxon>Pseudomonadati</taxon>
        <taxon>Bacteroidota</taxon>
        <taxon>Cytophagia</taxon>
        <taxon>Cytophagales</taxon>
        <taxon>Flectobacillaceae</taxon>
        <taxon>Arcicella</taxon>
    </lineage>
</organism>
<dbReference type="SUPFAM" id="SSF89447">
    <property type="entry name" value="AbrB/MazE/MraZ-like"/>
    <property type="match status" value="1"/>
</dbReference>
<keyword evidence="2" id="KW-0238">DNA-binding</keyword>
<dbReference type="GO" id="GO:0003677">
    <property type="term" value="F:DNA binding"/>
    <property type="evidence" value="ECO:0007669"/>
    <property type="project" value="UniProtKB-KW"/>
</dbReference>
<dbReference type="SMART" id="SM00966">
    <property type="entry name" value="SpoVT_AbrB"/>
    <property type="match status" value="1"/>
</dbReference>
<feature type="domain" description="SpoVT-AbrB" evidence="1">
    <location>
        <begin position="6"/>
        <end position="49"/>
    </location>
</feature>
<evidence type="ECO:0000313" key="3">
    <source>
        <dbReference type="Proteomes" id="UP001302949"/>
    </source>
</evidence>
<dbReference type="Gene3D" id="2.10.260.10">
    <property type="match status" value="1"/>
</dbReference>
<evidence type="ECO:0000259" key="1">
    <source>
        <dbReference type="SMART" id="SM00966"/>
    </source>
</evidence>
<dbReference type="EMBL" id="JAYFUM010000009">
    <property type="protein sequence ID" value="MEA5139398.1"/>
    <property type="molecule type" value="Genomic_DNA"/>
</dbReference>
<dbReference type="InterPro" id="IPR037914">
    <property type="entry name" value="SpoVT-AbrB_sf"/>
</dbReference>
<sequence length="82" mass="9643">MELSVINIGNSKGIRLSKTILEKYSINDKVELILEKGYIILKPISEPRKGWEKAFKQMHENGDDQLLMDDVFEDENFEEWNK</sequence>
<dbReference type="RefSeq" id="WP_323296560.1">
    <property type="nucleotide sequence ID" value="NZ_JAYFUM010000009.1"/>
</dbReference>
<accession>A0ABU5Q982</accession>
<proteinExistence type="predicted"/>